<dbReference type="AlphaFoldDB" id="A0A0A9DI55"/>
<organism evidence="8">
    <name type="scientific">Arundo donax</name>
    <name type="common">Giant reed</name>
    <name type="synonym">Donax arundinaceus</name>
    <dbReference type="NCBI Taxonomy" id="35708"/>
    <lineage>
        <taxon>Eukaryota</taxon>
        <taxon>Viridiplantae</taxon>
        <taxon>Streptophyta</taxon>
        <taxon>Embryophyta</taxon>
        <taxon>Tracheophyta</taxon>
        <taxon>Spermatophyta</taxon>
        <taxon>Magnoliopsida</taxon>
        <taxon>Liliopsida</taxon>
        <taxon>Poales</taxon>
        <taxon>Poaceae</taxon>
        <taxon>PACMAD clade</taxon>
        <taxon>Arundinoideae</taxon>
        <taxon>Arundineae</taxon>
        <taxon>Arundo</taxon>
    </lineage>
</organism>
<evidence type="ECO:0000259" key="7">
    <source>
        <dbReference type="PROSITE" id="PS51490"/>
    </source>
</evidence>
<dbReference type="EMBL" id="GBRH01214443">
    <property type="protein sequence ID" value="JAD83452.1"/>
    <property type="molecule type" value="Transcribed_RNA"/>
</dbReference>
<evidence type="ECO:0000256" key="1">
    <source>
        <dbReference type="ARBA" id="ARBA00022538"/>
    </source>
</evidence>
<keyword evidence="3" id="KW-0813">Transport</keyword>
<dbReference type="GO" id="GO:0034702">
    <property type="term" value="C:monoatomic ion channel complex"/>
    <property type="evidence" value="ECO:0007669"/>
    <property type="project" value="UniProtKB-KW"/>
</dbReference>
<dbReference type="InterPro" id="IPR021789">
    <property type="entry name" value="KHA_dom"/>
</dbReference>
<dbReference type="GO" id="GO:0005249">
    <property type="term" value="F:voltage-gated potassium channel activity"/>
    <property type="evidence" value="ECO:0007669"/>
    <property type="project" value="InterPro"/>
</dbReference>
<evidence type="ECO:0000256" key="4">
    <source>
        <dbReference type="ARBA" id="ARBA00022958"/>
    </source>
</evidence>
<accession>A0A0A9DI55</accession>
<protein>
    <submittedName>
        <fullName evidence="8">Kch5</fullName>
    </submittedName>
</protein>
<dbReference type="InterPro" id="IPR045319">
    <property type="entry name" value="KAT/AKT"/>
</dbReference>
<dbReference type="PROSITE" id="PS51490">
    <property type="entry name" value="KHA"/>
    <property type="match status" value="1"/>
</dbReference>
<evidence type="ECO:0000256" key="3">
    <source>
        <dbReference type="ARBA" id="ARBA00022882"/>
    </source>
</evidence>
<dbReference type="PROSITE" id="PS50297">
    <property type="entry name" value="ANK_REP_REGION"/>
    <property type="match status" value="1"/>
</dbReference>
<feature type="domain" description="KHA" evidence="7">
    <location>
        <begin position="181"/>
        <end position="260"/>
    </location>
</feature>
<dbReference type="SMART" id="SM00248">
    <property type="entry name" value="ANK"/>
    <property type="match status" value="2"/>
</dbReference>
<dbReference type="Gene3D" id="1.25.40.20">
    <property type="entry name" value="Ankyrin repeat-containing domain"/>
    <property type="match status" value="1"/>
</dbReference>
<dbReference type="Pfam" id="PF11834">
    <property type="entry name" value="KHA"/>
    <property type="match status" value="1"/>
</dbReference>
<feature type="repeat" description="ANK" evidence="6">
    <location>
        <begin position="33"/>
        <end position="65"/>
    </location>
</feature>
<dbReference type="InterPro" id="IPR002110">
    <property type="entry name" value="Ankyrin_rpt"/>
</dbReference>
<dbReference type="PROSITE" id="PS50088">
    <property type="entry name" value="ANK_REPEAT"/>
    <property type="match status" value="1"/>
</dbReference>
<dbReference type="PANTHER" id="PTHR45743:SF2">
    <property type="entry name" value="POTASSIUM CHANNEL AKT1"/>
    <property type="match status" value="1"/>
</dbReference>
<keyword evidence="1" id="KW-0633">Potassium transport</keyword>
<keyword evidence="4" id="KW-0630">Potassium</keyword>
<evidence type="ECO:0000256" key="5">
    <source>
        <dbReference type="ARBA" id="ARBA00023303"/>
    </source>
</evidence>
<dbReference type="SUPFAM" id="SSF48403">
    <property type="entry name" value="Ankyrin repeat"/>
    <property type="match status" value="1"/>
</dbReference>
<keyword evidence="5" id="KW-0407">Ion channel</keyword>
<keyword evidence="3" id="KW-0406">Ion transport</keyword>
<evidence type="ECO:0000313" key="8">
    <source>
        <dbReference type="EMBL" id="JAD83452.1"/>
    </source>
</evidence>
<proteinExistence type="predicted"/>
<dbReference type="Pfam" id="PF12796">
    <property type="entry name" value="Ank_2"/>
    <property type="match status" value="1"/>
</dbReference>
<name>A0A0A9DI55_ARUDO</name>
<dbReference type="InterPro" id="IPR036770">
    <property type="entry name" value="Ankyrin_rpt-contain_sf"/>
</dbReference>
<reference evidence="8" key="1">
    <citation type="submission" date="2014-09" db="EMBL/GenBank/DDBJ databases">
        <authorList>
            <person name="Magalhaes I.L.F."/>
            <person name="Oliveira U."/>
            <person name="Santos F.R."/>
            <person name="Vidigal T.H.D.A."/>
            <person name="Brescovit A.D."/>
            <person name="Santos A.J."/>
        </authorList>
    </citation>
    <scope>NUCLEOTIDE SEQUENCE</scope>
    <source>
        <tissue evidence="8">Shoot tissue taken approximately 20 cm above the soil surface</tissue>
    </source>
</reference>
<keyword evidence="3" id="KW-0851">Voltage-gated channel</keyword>
<dbReference type="PANTHER" id="PTHR45743">
    <property type="entry name" value="POTASSIUM CHANNEL AKT1"/>
    <property type="match status" value="1"/>
</dbReference>
<keyword evidence="2" id="KW-0631">Potassium channel</keyword>
<reference evidence="8" key="2">
    <citation type="journal article" date="2015" name="Data Brief">
        <title>Shoot transcriptome of the giant reed, Arundo donax.</title>
        <authorList>
            <person name="Barrero R.A."/>
            <person name="Guerrero F.D."/>
            <person name="Moolhuijzen P."/>
            <person name="Goolsby J.A."/>
            <person name="Tidwell J."/>
            <person name="Bellgard S.E."/>
            <person name="Bellgard M.I."/>
        </authorList>
    </citation>
    <scope>NUCLEOTIDE SEQUENCE</scope>
    <source>
        <tissue evidence="8">Shoot tissue taken approximately 20 cm above the soil surface</tissue>
    </source>
</reference>
<evidence type="ECO:0000256" key="6">
    <source>
        <dbReference type="PROSITE-ProRule" id="PRU00023"/>
    </source>
</evidence>
<evidence type="ECO:0000256" key="2">
    <source>
        <dbReference type="ARBA" id="ARBA00022826"/>
    </source>
</evidence>
<sequence length="260" mass="28531">MALYACIAIEENDTELLEDIIRYGGDVNRSMKDGTTPLHRAVCDGNVQMVELLLEHGADIDKQDNNGWTPRALAGQQGHDDIQLLFKSRGAPSQRVSSSMVAPMLIGRFNSEPSMQSMDHEESEVRSKVLPQKLVRKRVSFQNSLFGVISSSHANRDTGPILSRGLAATGGPNGHRNSIIRVTISCPEKRNTAGKLVLLPQSMEELLELGAKKFGFMSTKVLTTEGAEVDEVELIRDGDHLVLVSDDWVPDGAHISFNKK</sequence>
<keyword evidence="6" id="KW-0040">ANK repeat</keyword>